<dbReference type="InterPro" id="IPR021139">
    <property type="entry name" value="NYN"/>
</dbReference>
<evidence type="ECO:0000313" key="4">
    <source>
        <dbReference type="Proteomes" id="UP000220797"/>
    </source>
</evidence>
<dbReference type="Pfam" id="PF01936">
    <property type="entry name" value="NYN"/>
    <property type="match status" value="1"/>
</dbReference>
<evidence type="ECO:0000313" key="3">
    <source>
        <dbReference type="EMBL" id="CRG93909.1"/>
    </source>
</evidence>
<dbReference type="VEuPathDB" id="PlasmoDB:PGAL8A_00161700"/>
<evidence type="ECO:0000259" key="2">
    <source>
        <dbReference type="Pfam" id="PF01936"/>
    </source>
</evidence>
<keyword evidence="4" id="KW-1185">Reference proteome</keyword>
<evidence type="ECO:0000256" key="1">
    <source>
        <dbReference type="SAM" id="MobiDB-lite"/>
    </source>
</evidence>
<dbReference type="GeneID" id="39730142"/>
<dbReference type="Gene3D" id="3.40.50.1010">
    <property type="entry name" value="5'-nuclease"/>
    <property type="match status" value="1"/>
</dbReference>
<accession>A0A1J1GNF0</accession>
<sequence>MISNNNIIYISSEDENDKSILSNKMSINIDKSFFLLNNIYKEKNVDEDKIDVNILTENKYKNDNKNEYGNEYENEYENERKDENIKENNSKKEDESNMENKNEKENKNKNNDVIYIDNENEYVNENKYDDIICIDDEKDKRNDVISIDDNSEYNETFSFNNKRLISENKNNYSNCVFGRSLTTYSESYLSSYFLNNEKDSNITVEIKNKNVETYNNKKNIIRHINSNIDKINLCLQDELLKNGLNYHLIKNKHNLNYETKNTSLYKRSYINKNKNLKKLRNITSIYDKRNEKEHIQLFNTVKENTENKYSTTEISCEKNYLKKVKNKSNKISKEIDLNFLRKEDSRKEAKYSSLNNNKKELLKGDEQERSSNNTSKENVTGRKNKKKERKSKKNIKKDMRKEKKIIHYNRWIFKEQFREEKISVSKNFKKMRHLNKGVYISFMSKKGNLIEILFKNKFVEMSFIDEKEKNSVNKYYLDFEVLSLNNKNFLDEKQLREFLSNRKEIDSDKLISHSVFSQSLSSAVIVDFENIRIGFKNRYGRNMEINDFFEIINNIIYLLNFRCNVVHIHATQCEEFLRCKYTKEDYTYYKDFFLKLEKIKEEAEKCDLELKIYYYITKSHYISSNSVKQLGTDIEIGLDIQEMGYKNYVDCVILLSSDSDFFHISYKSLNCQFIHCSDRKKIFFDVDDKLSPLNFIVKFGKPIIICCFKNDLTKSKFIRNGKIKTFSFNYLSLIYKALCSKCERYEMMKLYENIENKKHILIEKINNIKRRENNEVKESIDILLLDDFISYVNPLFLNGNKFNYSYFLSNQYCSCAYSFKEIEKKINIPLS</sequence>
<dbReference type="AlphaFoldDB" id="A0A1J1GNF0"/>
<proteinExistence type="predicted"/>
<name>A0A1J1GNF0_PLAGA</name>
<protein>
    <recommendedName>
        <fullName evidence="2">NYN domain-containing protein</fullName>
    </recommendedName>
</protein>
<feature type="compositionally biased region" description="Basic residues" evidence="1">
    <location>
        <begin position="382"/>
        <end position="395"/>
    </location>
</feature>
<feature type="region of interest" description="Disordered" evidence="1">
    <location>
        <begin position="62"/>
        <end position="112"/>
    </location>
</feature>
<gene>
    <name evidence="3" type="ORF">PGAL8A_00161700</name>
</gene>
<dbReference type="Proteomes" id="UP000220797">
    <property type="component" value="Unassembled WGS sequence"/>
</dbReference>
<organism evidence="3 4">
    <name type="scientific">Plasmodium gallinaceum</name>
    <dbReference type="NCBI Taxonomy" id="5849"/>
    <lineage>
        <taxon>Eukaryota</taxon>
        <taxon>Sar</taxon>
        <taxon>Alveolata</taxon>
        <taxon>Apicomplexa</taxon>
        <taxon>Aconoidasida</taxon>
        <taxon>Haemosporida</taxon>
        <taxon>Plasmodiidae</taxon>
        <taxon>Plasmodium</taxon>
        <taxon>Plasmodium (Haemamoeba)</taxon>
    </lineage>
</organism>
<feature type="region of interest" description="Disordered" evidence="1">
    <location>
        <begin position="346"/>
        <end position="399"/>
    </location>
</feature>
<feature type="compositionally biased region" description="Basic and acidic residues" evidence="1">
    <location>
        <begin position="357"/>
        <end position="369"/>
    </location>
</feature>
<comment type="caution">
    <text evidence="3">The sequence shown here is derived from an EMBL/GenBank/DDBJ whole genome shotgun (WGS) entry which is preliminary data.</text>
</comment>
<dbReference type="GO" id="GO:0004540">
    <property type="term" value="F:RNA nuclease activity"/>
    <property type="evidence" value="ECO:0007669"/>
    <property type="project" value="InterPro"/>
</dbReference>
<dbReference type="RefSeq" id="XP_028526730.1">
    <property type="nucleotide sequence ID" value="XM_028675172.1"/>
</dbReference>
<dbReference type="EMBL" id="CVMV01000019">
    <property type="protein sequence ID" value="CRG93909.1"/>
    <property type="molecule type" value="Genomic_DNA"/>
</dbReference>
<feature type="compositionally biased region" description="Basic and acidic residues" evidence="1">
    <location>
        <begin position="77"/>
        <end position="110"/>
    </location>
</feature>
<reference evidence="3" key="1">
    <citation type="submission" date="2015-04" db="EMBL/GenBank/DDBJ databases">
        <authorList>
            <consortium name="Pathogen Informatics"/>
        </authorList>
    </citation>
    <scope>NUCLEOTIDE SEQUENCE [LARGE SCALE GENOMIC DNA]</scope>
    <source>
        <strain evidence="3">8A</strain>
    </source>
</reference>
<feature type="domain" description="NYN" evidence="2">
    <location>
        <begin position="523"/>
        <end position="661"/>
    </location>
</feature>